<dbReference type="InterPro" id="IPR058404">
    <property type="entry name" value="DUF8091"/>
</dbReference>
<evidence type="ECO:0000313" key="2">
    <source>
        <dbReference type="EMBL" id="MPM62749.1"/>
    </source>
</evidence>
<protein>
    <recommendedName>
        <fullName evidence="1">DUF8091 domain-containing protein</fullName>
    </recommendedName>
</protein>
<gene>
    <name evidence="2" type="ORF">SDC9_109626</name>
</gene>
<comment type="caution">
    <text evidence="2">The sequence shown here is derived from an EMBL/GenBank/DDBJ whole genome shotgun (WGS) entry which is preliminary data.</text>
</comment>
<organism evidence="2">
    <name type="scientific">bioreactor metagenome</name>
    <dbReference type="NCBI Taxonomy" id="1076179"/>
    <lineage>
        <taxon>unclassified sequences</taxon>
        <taxon>metagenomes</taxon>
        <taxon>ecological metagenomes</taxon>
    </lineage>
</organism>
<feature type="domain" description="DUF8091" evidence="1">
    <location>
        <begin position="22"/>
        <end position="174"/>
    </location>
</feature>
<dbReference type="AlphaFoldDB" id="A0A645BBA5"/>
<proteinExistence type="predicted"/>
<name>A0A645BBA5_9ZZZZ</name>
<evidence type="ECO:0000259" key="1">
    <source>
        <dbReference type="Pfam" id="PF26351"/>
    </source>
</evidence>
<dbReference type="EMBL" id="VSSQ01019027">
    <property type="protein sequence ID" value="MPM62749.1"/>
    <property type="molecule type" value="Genomic_DNA"/>
</dbReference>
<dbReference type="Pfam" id="PF26351">
    <property type="entry name" value="DUF8091"/>
    <property type="match status" value="1"/>
</dbReference>
<reference evidence="2" key="1">
    <citation type="submission" date="2019-08" db="EMBL/GenBank/DDBJ databases">
        <authorList>
            <person name="Kucharzyk K."/>
            <person name="Murdoch R.W."/>
            <person name="Higgins S."/>
            <person name="Loffler F."/>
        </authorList>
    </citation>
    <scope>NUCLEOTIDE SEQUENCE</scope>
</reference>
<accession>A0A645BBA5</accession>
<sequence>MEELISKKQVKDRRGIGTNNEKALHSDIKKLYTDKDSKVEYKVGSYIIDVIKEDTFYEIQTKNFYAIGKKLRDIMEDTSVVLVHPIAVEKYIVTQDKDGQVISRRKSPKKGVLEDIFHELVSTPYLLREKNFKLEVLMTIEEEIRKNDGKGSWRRKGSSIIDRRLVEVVEKHIFNSIEDFNRFLPKDLPECFTNKDLAAALNIPVTKVRKITYTLKNAEVIKECGKRGRELLYCR</sequence>